<dbReference type="Gene3D" id="2.60.40.1080">
    <property type="match status" value="1"/>
</dbReference>
<evidence type="ECO:0000256" key="1">
    <source>
        <dbReference type="SAM" id="SignalP"/>
    </source>
</evidence>
<evidence type="ECO:0000313" key="2">
    <source>
        <dbReference type="EMBL" id="MEQ2558083.1"/>
    </source>
</evidence>
<keyword evidence="1" id="KW-0732">Signal</keyword>
<dbReference type="InterPro" id="IPR008964">
    <property type="entry name" value="Invasin/intimin_cell_adhesion"/>
</dbReference>
<proteinExistence type="predicted"/>
<dbReference type="RefSeq" id="WP_353530990.1">
    <property type="nucleotide sequence ID" value="NZ_JBBMEX010000009.1"/>
</dbReference>
<protein>
    <submittedName>
        <fullName evidence="2">Uncharacterized protein</fullName>
    </submittedName>
</protein>
<evidence type="ECO:0000313" key="3">
    <source>
        <dbReference type="Proteomes" id="UP001454489"/>
    </source>
</evidence>
<accession>A0ABV1HEW9</accession>
<gene>
    <name evidence="2" type="ORF">WMO43_09405</name>
</gene>
<keyword evidence="3" id="KW-1185">Reference proteome</keyword>
<sequence length="346" mass="38601">MKQWKTRLAICLCLLLAAPTVISALPVNKLEAEAASGTSTNVYGYYTDIQVEQGMTFNMGDLFQYSQYKNNKEIKGGYLSDLSSGVSYKSSNKNVITVSSKGDITVKKTGKAVITTKYKGIPVSTTITAVKKNGLKSNKYSSLRSKAKNVAKVYGNGITSKNRYKLAQAVMTCQNARWAVTREYISQTGFVSYYSVQTGSAHRLVAPEMIKAAKISSKLSEYAYNNNPVGTKASKNFKITSVTAKKNRETLTIKTNKKLNDTQVFAIKYIYINDTYLQNDKKAVFNVYVKDTKTGHYYRGTAYAKQGSNQISVRMDYLKLKSNTKYQVYYMVNDKGWAQGKTFTAK</sequence>
<feature type="chain" id="PRO_5046789011" evidence="1">
    <location>
        <begin position="24"/>
        <end position="346"/>
    </location>
</feature>
<comment type="caution">
    <text evidence="2">The sequence shown here is derived from an EMBL/GenBank/DDBJ whole genome shotgun (WGS) entry which is preliminary data.</text>
</comment>
<name>A0ABV1HEW9_9FIRM</name>
<reference evidence="2 3" key="1">
    <citation type="submission" date="2024-03" db="EMBL/GenBank/DDBJ databases">
        <title>Human intestinal bacterial collection.</title>
        <authorList>
            <person name="Pauvert C."/>
            <person name="Hitch T.C.A."/>
            <person name="Clavel T."/>
        </authorList>
    </citation>
    <scope>NUCLEOTIDE SEQUENCE [LARGE SCALE GENOMIC DNA]</scope>
    <source>
        <strain evidence="2 3">CLA-AA-H185</strain>
    </source>
</reference>
<feature type="signal peptide" evidence="1">
    <location>
        <begin position="1"/>
        <end position="23"/>
    </location>
</feature>
<organism evidence="2 3">
    <name type="scientific">Maccoyibacter intestinihominis</name>
    <dbReference type="NCBI Taxonomy" id="3133499"/>
    <lineage>
        <taxon>Bacteria</taxon>
        <taxon>Bacillati</taxon>
        <taxon>Bacillota</taxon>
        <taxon>Clostridia</taxon>
        <taxon>Lachnospirales</taxon>
        <taxon>Lachnospiraceae</taxon>
        <taxon>Maccoyibacter</taxon>
    </lineage>
</organism>
<dbReference type="EMBL" id="JBBMEX010000009">
    <property type="protein sequence ID" value="MEQ2558083.1"/>
    <property type="molecule type" value="Genomic_DNA"/>
</dbReference>
<dbReference type="Proteomes" id="UP001454489">
    <property type="component" value="Unassembled WGS sequence"/>
</dbReference>
<dbReference type="SUPFAM" id="SSF49373">
    <property type="entry name" value="Invasin/intimin cell-adhesion fragments"/>
    <property type="match status" value="1"/>
</dbReference>